<evidence type="ECO:0000256" key="1">
    <source>
        <dbReference type="ARBA" id="ARBA00023015"/>
    </source>
</evidence>
<dbReference type="PROSITE" id="PS50043">
    <property type="entry name" value="HTH_LUXR_2"/>
    <property type="match status" value="1"/>
</dbReference>
<dbReference type="Proteomes" id="UP001166293">
    <property type="component" value="Unassembled WGS sequence"/>
</dbReference>
<protein>
    <submittedName>
        <fullName evidence="5">LuxR family transcriptional regulator</fullName>
    </submittedName>
</protein>
<reference evidence="5" key="1">
    <citation type="submission" date="2021-06" db="EMBL/GenBank/DDBJ databases">
        <title>Thalassococcus sp. CAU 1522 isolated from sea sand, Republic of Korea.</title>
        <authorList>
            <person name="Kim W."/>
        </authorList>
    </citation>
    <scope>NUCLEOTIDE SEQUENCE</scope>
    <source>
        <strain evidence="5">CAU 1522</strain>
    </source>
</reference>
<gene>
    <name evidence="5" type="ORF">KUH32_02900</name>
</gene>
<evidence type="ECO:0000313" key="6">
    <source>
        <dbReference type="Proteomes" id="UP001166293"/>
    </source>
</evidence>
<keyword evidence="3" id="KW-0804">Transcription</keyword>
<evidence type="ECO:0000259" key="4">
    <source>
        <dbReference type="PROSITE" id="PS50043"/>
    </source>
</evidence>
<dbReference type="PANTHER" id="PTHR44688:SF16">
    <property type="entry name" value="DNA-BINDING TRANSCRIPTIONAL ACTIVATOR DEVR_DOSR"/>
    <property type="match status" value="1"/>
</dbReference>
<keyword evidence="2" id="KW-0238">DNA-binding</keyword>
<evidence type="ECO:0000256" key="2">
    <source>
        <dbReference type="ARBA" id="ARBA00023125"/>
    </source>
</evidence>
<accession>A0ABS6N4H8</accession>
<proteinExistence type="predicted"/>
<dbReference type="Pfam" id="PF00196">
    <property type="entry name" value="GerE"/>
    <property type="match status" value="1"/>
</dbReference>
<dbReference type="InterPro" id="IPR000792">
    <property type="entry name" value="Tscrpt_reg_LuxR_C"/>
</dbReference>
<name>A0ABS6N4H8_9RHOB</name>
<dbReference type="RefSeq" id="WP_217776561.1">
    <property type="nucleotide sequence ID" value="NZ_JAHRWL010000001.1"/>
</dbReference>
<keyword evidence="1" id="KW-0805">Transcription regulation</keyword>
<dbReference type="EMBL" id="JAHRWL010000001">
    <property type="protein sequence ID" value="MBV2358708.1"/>
    <property type="molecule type" value="Genomic_DNA"/>
</dbReference>
<evidence type="ECO:0000313" key="5">
    <source>
        <dbReference type="EMBL" id="MBV2358708.1"/>
    </source>
</evidence>
<evidence type="ECO:0000256" key="3">
    <source>
        <dbReference type="ARBA" id="ARBA00023163"/>
    </source>
</evidence>
<comment type="caution">
    <text evidence="5">The sequence shown here is derived from an EMBL/GenBank/DDBJ whole genome shotgun (WGS) entry which is preliminary data.</text>
</comment>
<feature type="domain" description="HTH luxR-type" evidence="4">
    <location>
        <begin position="165"/>
        <end position="230"/>
    </location>
</feature>
<sequence>MPDFESVLGSIASAPTRRALWNVVLDYLHSEGVKRVSYHAVDADASTMTIVTDGFPENWVRAYVRNNFVEIDPIPELAAKLAKPFYWHEIRDLVESTKARDAFLAAMDDAGLGDGLAFFVFGPGLQNAYVGLGFDVDRLALSDHTVFRLQCIAQAGHVRFCALNRDRPREKLSLRETEVLHWVAKGKSNSVIADLLRISPHTVDAHMRSIYRKLDVTDRTTAAIRGVGAGIVQYPHPAATG</sequence>
<keyword evidence="6" id="KW-1185">Reference proteome</keyword>
<dbReference type="PANTHER" id="PTHR44688">
    <property type="entry name" value="DNA-BINDING TRANSCRIPTIONAL ACTIVATOR DEVR_DOSR"/>
    <property type="match status" value="1"/>
</dbReference>
<organism evidence="5 6">
    <name type="scientific">Thalassococcus arenae</name>
    <dbReference type="NCBI Taxonomy" id="2851652"/>
    <lineage>
        <taxon>Bacteria</taxon>
        <taxon>Pseudomonadati</taxon>
        <taxon>Pseudomonadota</taxon>
        <taxon>Alphaproteobacteria</taxon>
        <taxon>Rhodobacterales</taxon>
        <taxon>Roseobacteraceae</taxon>
        <taxon>Thalassococcus</taxon>
    </lineage>
</organism>
<dbReference type="PROSITE" id="PS00622">
    <property type="entry name" value="HTH_LUXR_1"/>
    <property type="match status" value="1"/>
</dbReference>
<dbReference type="InterPro" id="IPR005143">
    <property type="entry name" value="TF_LuxR_autoind-bd_dom"/>
</dbReference>
<dbReference type="SMART" id="SM00421">
    <property type="entry name" value="HTH_LUXR"/>
    <property type="match status" value="1"/>
</dbReference>
<dbReference type="Pfam" id="PF03472">
    <property type="entry name" value="Autoind_bind"/>
    <property type="match status" value="1"/>
</dbReference>
<dbReference type="CDD" id="cd06170">
    <property type="entry name" value="LuxR_C_like"/>
    <property type="match status" value="1"/>
</dbReference>